<sequence length="594" mass="67375">MQIFLKLPSARTVVVPVEGGDSVAALTDKVFDIEGISSEHQRLVFGGKQLEESASLAASRISDGGTVHVLLRGMLGGAARAKKEAEAAKHKQEMEEEYQSWHALSDQTATTGIMRVLCVSLVLENNKEAIHGTEDAPDNGFVCGPSSDAYEPEFGQEVEDETLNYWTGWPSQEGFIEAFAEIRDKFFEIWEDLEPLDGQPSTAPPAEFWKKTEQIYVIVECGELDGIWYNGPRKIYQKDDPSNELWDFEALCIESRLWFKPAALSSAHAGLAYPWRIDGEFAELERWFYHGIGTTTYYTPTNYRVPDSELQKDGDAKKALTIKRPGGWVQWSQMDLSGVLAMTDREKMRLRQMYQLTKKQSLGGKRGVLDADEKDLLVQVELLVETGPMHNPQVGVFQWQIKSLKKQLSHKCVFWSNTEDHLPNGSVADGTKTAEEDEDKQGKGIELMEFWKYEQKIGTLRKKYIMEDRQRLMDTIETFTPTYKAIIKNKGQDEDDGDGDHYMTEDNQRMITNIVALAMDTHMPDHPEDKIACFIKTLIEQRIGPTWHVLVGRSMGYAIQCEARHFLHMFMQHLAFIIWKSEPDPNSGGKTVQG</sequence>
<organism evidence="2">
    <name type="scientific">Hemiselmis andersenii</name>
    <name type="common">Cryptophyte alga</name>
    <dbReference type="NCBI Taxonomy" id="464988"/>
    <lineage>
        <taxon>Eukaryota</taxon>
        <taxon>Cryptophyceae</taxon>
        <taxon>Cryptomonadales</taxon>
        <taxon>Hemiselmidaceae</taxon>
        <taxon>Hemiselmis</taxon>
    </lineage>
</organism>
<dbReference type="CDD" id="cd21450">
    <property type="entry name" value="DLC-like_DYNLL1-like"/>
    <property type="match status" value="1"/>
</dbReference>
<dbReference type="GO" id="GO:0030286">
    <property type="term" value="C:dynein complex"/>
    <property type="evidence" value="ECO:0007669"/>
    <property type="project" value="InterPro"/>
</dbReference>
<dbReference type="InterPro" id="IPR037177">
    <property type="entry name" value="DLC_sf"/>
</dbReference>
<dbReference type="Pfam" id="PF00240">
    <property type="entry name" value="ubiquitin"/>
    <property type="match status" value="1"/>
</dbReference>
<dbReference type="InterPro" id="IPR000626">
    <property type="entry name" value="Ubiquitin-like_dom"/>
</dbReference>
<dbReference type="InterPro" id="IPR001372">
    <property type="entry name" value="Dynein_light_chain_typ-1/2"/>
</dbReference>
<dbReference type="SMART" id="SM00213">
    <property type="entry name" value="UBQ"/>
    <property type="match status" value="1"/>
</dbReference>
<dbReference type="PROSITE" id="PS50053">
    <property type="entry name" value="UBIQUITIN_2"/>
    <property type="match status" value="1"/>
</dbReference>
<dbReference type="GO" id="GO:0007017">
    <property type="term" value="P:microtubule-based process"/>
    <property type="evidence" value="ECO:0007669"/>
    <property type="project" value="InterPro"/>
</dbReference>
<protein>
    <recommendedName>
        <fullName evidence="1">Ubiquitin-like domain-containing protein</fullName>
    </recommendedName>
</protein>
<dbReference type="InterPro" id="IPR050158">
    <property type="entry name" value="Ubiquitin_ubiquitin-like"/>
</dbReference>
<dbReference type="SMART" id="SM01375">
    <property type="entry name" value="Dynein_light"/>
    <property type="match status" value="1"/>
</dbReference>
<dbReference type="PANTHER" id="PTHR10666">
    <property type="entry name" value="UBIQUITIN"/>
    <property type="match status" value="1"/>
</dbReference>
<dbReference type="Gene3D" id="3.10.20.90">
    <property type="entry name" value="Phosphatidylinositol 3-kinase Catalytic Subunit, Chain A, domain 1"/>
    <property type="match status" value="1"/>
</dbReference>
<dbReference type="InterPro" id="IPR019956">
    <property type="entry name" value="Ubiquitin_dom"/>
</dbReference>
<reference evidence="2" key="1">
    <citation type="submission" date="2021-01" db="EMBL/GenBank/DDBJ databases">
        <authorList>
            <person name="Corre E."/>
            <person name="Pelletier E."/>
            <person name="Niang G."/>
            <person name="Scheremetjew M."/>
            <person name="Finn R."/>
            <person name="Kale V."/>
            <person name="Holt S."/>
            <person name="Cochrane G."/>
            <person name="Meng A."/>
            <person name="Brown T."/>
            <person name="Cohen L."/>
        </authorList>
    </citation>
    <scope>NUCLEOTIDE SEQUENCE</scope>
    <source>
        <strain evidence="2">CCMP644</strain>
    </source>
</reference>
<dbReference type="SUPFAM" id="SSF54648">
    <property type="entry name" value="DLC"/>
    <property type="match status" value="1"/>
</dbReference>
<dbReference type="PRINTS" id="PR00348">
    <property type="entry name" value="UBIQUITIN"/>
</dbReference>
<name>A0A6U5CP30_HEMAN</name>
<gene>
    <name evidence="2" type="ORF">HAND00432_LOCUS36830</name>
</gene>
<dbReference type="SUPFAM" id="SSF54236">
    <property type="entry name" value="Ubiquitin-like"/>
    <property type="match status" value="1"/>
</dbReference>
<proteinExistence type="predicted"/>
<dbReference type="AlphaFoldDB" id="A0A6U5CP30"/>
<evidence type="ECO:0000313" key="2">
    <source>
        <dbReference type="EMBL" id="CAD8985817.1"/>
    </source>
</evidence>
<dbReference type="Gene3D" id="3.30.740.10">
    <property type="entry name" value="Protein Inhibitor Of Neuronal Nitric Oxide Synthase"/>
    <property type="match status" value="1"/>
</dbReference>
<feature type="domain" description="Ubiquitin-like" evidence="1">
    <location>
        <begin position="1"/>
        <end position="76"/>
    </location>
</feature>
<evidence type="ECO:0000259" key="1">
    <source>
        <dbReference type="PROSITE" id="PS50053"/>
    </source>
</evidence>
<dbReference type="EMBL" id="HBFX01061088">
    <property type="protein sequence ID" value="CAD8985817.1"/>
    <property type="molecule type" value="Transcribed_RNA"/>
</dbReference>
<dbReference type="InterPro" id="IPR029071">
    <property type="entry name" value="Ubiquitin-like_domsf"/>
</dbReference>
<accession>A0A6U5CP30</accession>
<dbReference type="Pfam" id="PF01221">
    <property type="entry name" value="Dynein_light"/>
    <property type="match status" value="1"/>
</dbReference>